<dbReference type="InterPro" id="IPR052407">
    <property type="entry name" value="BTB_POZ_domain_cont_9"/>
</dbReference>
<evidence type="ECO:0008006" key="5">
    <source>
        <dbReference type="Google" id="ProtNLM"/>
    </source>
</evidence>
<dbReference type="Pfam" id="PF07534">
    <property type="entry name" value="TLD"/>
    <property type="match status" value="1"/>
</dbReference>
<dbReference type="InterPro" id="IPR011705">
    <property type="entry name" value="BACK"/>
</dbReference>
<dbReference type="CDD" id="cd18186">
    <property type="entry name" value="BTB_POZ_ZBTB_KLHL-like"/>
    <property type="match status" value="1"/>
</dbReference>
<dbReference type="AlphaFoldDB" id="A0A015J4T6"/>
<dbReference type="PROSITE" id="PS50097">
    <property type="entry name" value="BTB"/>
    <property type="match status" value="1"/>
</dbReference>
<dbReference type="OrthoDB" id="636773at2759"/>
<dbReference type="EMBL" id="JEMT01023101">
    <property type="protein sequence ID" value="EXX64522.1"/>
    <property type="molecule type" value="Genomic_DNA"/>
</dbReference>
<dbReference type="Proteomes" id="UP000022910">
    <property type="component" value="Unassembled WGS sequence"/>
</dbReference>
<dbReference type="Pfam" id="PF00651">
    <property type="entry name" value="BTB"/>
    <property type="match status" value="1"/>
</dbReference>
<dbReference type="Gene3D" id="1.25.40.420">
    <property type="match status" value="1"/>
</dbReference>
<dbReference type="PANTHER" id="PTHR46306">
    <property type="entry name" value="BTB/POZ DOMAIN-CONTAINING PROTEIN 9"/>
    <property type="match status" value="1"/>
</dbReference>
<comment type="caution">
    <text evidence="3">The sequence shown here is derived from an EMBL/GenBank/DDBJ whole genome shotgun (WGS) entry which is preliminary data.</text>
</comment>
<sequence>MLTQFFTRLSENYIEILNDDEYYDITIEVGKDPNVKIFRAHMIILCYRSPFLRRTLISNKKNNDSILTHINLSDISPEIFQIILEYIYGGIISFNEQETLKILNVLVAADQLQLQELVDYLQKYLIENKVELMKQNFGLVYQTSFQSDSLLDLQQFCIDCMTKHPQKMFKSLDFTSLSEKSLVSLIKRDDLQMKEVEIWDHVLKWGLTQNSSLISDPDTWTDDDYEMMKNTLQLCLPLIRFFSLSSEEFLQKVHPYKKLLKPQLYDELFKSYLNPNIEPSKDILLPRYRNVDGIIDSKIVNLNIVSLISRWIDKLDIKSKFAYVRELYLPYKFKLLLRGSQDGFTPKKFHELCDNLPCTVIFIKVKGTDEIIGGYNPLIWKCLNDEYGETKDSFIFSFKSKNNFKDPILSHVNHENINRAIFYHTQCGPTFGRDLYIGVKGVDSDEYHRNYCGKYRYEKEIRNTEDVFSIEDYEVFQIVKS</sequence>
<reference evidence="3 4" key="1">
    <citation type="submission" date="2014-02" db="EMBL/GenBank/DDBJ databases">
        <title>Single nucleus genome sequencing reveals high similarity among nuclei of an endomycorrhizal fungus.</title>
        <authorList>
            <person name="Lin K."/>
            <person name="Geurts R."/>
            <person name="Zhang Z."/>
            <person name="Limpens E."/>
            <person name="Saunders D.G."/>
            <person name="Mu D."/>
            <person name="Pang E."/>
            <person name="Cao H."/>
            <person name="Cha H."/>
            <person name="Lin T."/>
            <person name="Zhou Q."/>
            <person name="Shang Y."/>
            <person name="Li Y."/>
            <person name="Ivanov S."/>
            <person name="Sharma T."/>
            <person name="Velzen R.V."/>
            <person name="Ruijter N.D."/>
            <person name="Aanen D.K."/>
            <person name="Win J."/>
            <person name="Kamoun S."/>
            <person name="Bisseling T."/>
            <person name="Huang S."/>
        </authorList>
    </citation>
    <scope>NUCLEOTIDE SEQUENCE [LARGE SCALE GENOMIC DNA]</scope>
    <source>
        <strain evidence="4">DAOM197198w</strain>
    </source>
</reference>
<evidence type="ECO:0000259" key="2">
    <source>
        <dbReference type="PROSITE" id="PS51886"/>
    </source>
</evidence>
<organism evidence="3 4">
    <name type="scientific">Rhizophagus irregularis (strain DAOM 197198w)</name>
    <name type="common">Glomus intraradices</name>
    <dbReference type="NCBI Taxonomy" id="1432141"/>
    <lineage>
        <taxon>Eukaryota</taxon>
        <taxon>Fungi</taxon>
        <taxon>Fungi incertae sedis</taxon>
        <taxon>Mucoromycota</taxon>
        <taxon>Glomeromycotina</taxon>
        <taxon>Glomeromycetes</taxon>
        <taxon>Glomerales</taxon>
        <taxon>Glomeraceae</taxon>
        <taxon>Rhizophagus</taxon>
    </lineage>
</organism>
<dbReference type="PANTHER" id="PTHR46306:SF1">
    <property type="entry name" value="BTB_POZ DOMAIN-CONTAINING PROTEIN 9"/>
    <property type="match status" value="1"/>
</dbReference>
<feature type="domain" description="BTB" evidence="1">
    <location>
        <begin position="23"/>
        <end position="96"/>
    </location>
</feature>
<feature type="domain" description="TLDc" evidence="2">
    <location>
        <begin position="298"/>
        <end position="479"/>
    </location>
</feature>
<accession>A0A015J4T6</accession>
<protein>
    <recommendedName>
        <fullName evidence="5">Kelch-like protein 17</fullName>
    </recommendedName>
</protein>
<dbReference type="InterPro" id="IPR011333">
    <property type="entry name" value="SKP1/BTB/POZ_sf"/>
</dbReference>
<dbReference type="GO" id="GO:0005737">
    <property type="term" value="C:cytoplasm"/>
    <property type="evidence" value="ECO:0007669"/>
    <property type="project" value="TreeGrafter"/>
</dbReference>
<evidence type="ECO:0000313" key="4">
    <source>
        <dbReference type="Proteomes" id="UP000022910"/>
    </source>
</evidence>
<proteinExistence type="predicted"/>
<keyword evidence="4" id="KW-1185">Reference proteome</keyword>
<evidence type="ECO:0000259" key="1">
    <source>
        <dbReference type="PROSITE" id="PS50097"/>
    </source>
</evidence>
<evidence type="ECO:0000313" key="3">
    <source>
        <dbReference type="EMBL" id="EXX64522.1"/>
    </source>
</evidence>
<dbReference type="Gene3D" id="3.30.710.10">
    <property type="entry name" value="Potassium Channel Kv1.1, Chain A"/>
    <property type="match status" value="1"/>
</dbReference>
<dbReference type="SMART" id="SM00225">
    <property type="entry name" value="BTB"/>
    <property type="match status" value="1"/>
</dbReference>
<dbReference type="SUPFAM" id="SSF54695">
    <property type="entry name" value="POZ domain"/>
    <property type="match status" value="1"/>
</dbReference>
<dbReference type="Pfam" id="PF07707">
    <property type="entry name" value="BACK"/>
    <property type="match status" value="1"/>
</dbReference>
<dbReference type="HOGENOM" id="CLU_021542_0_1_1"/>
<dbReference type="InterPro" id="IPR000210">
    <property type="entry name" value="BTB/POZ_dom"/>
</dbReference>
<gene>
    <name evidence="3" type="ORF">RirG_141920</name>
</gene>
<name>A0A015J4T6_RHIIW</name>
<dbReference type="InterPro" id="IPR006571">
    <property type="entry name" value="TLDc_dom"/>
</dbReference>
<dbReference type="PROSITE" id="PS51886">
    <property type="entry name" value="TLDC"/>
    <property type="match status" value="1"/>
</dbReference>